<dbReference type="SMART" id="SM00220">
    <property type="entry name" value="S_TKc"/>
    <property type="match status" value="1"/>
</dbReference>
<proteinExistence type="predicted"/>
<dbReference type="PANTHER" id="PTHR43642">
    <property type="entry name" value="HYBRID SIGNAL TRANSDUCTION HISTIDINE KINASE G"/>
    <property type="match status" value="1"/>
</dbReference>
<evidence type="ECO:0000259" key="2">
    <source>
        <dbReference type="PROSITE" id="PS50011"/>
    </source>
</evidence>
<dbReference type="SUPFAM" id="SSF56112">
    <property type="entry name" value="Protein kinase-like (PK-like)"/>
    <property type="match status" value="1"/>
</dbReference>
<dbReference type="Pfam" id="PF00069">
    <property type="entry name" value="Pkinase"/>
    <property type="match status" value="1"/>
</dbReference>
<reference evidence="3" key="1">
    <citation type="submission" date="2021-12" db="EMBL/GenBank/DDBJ databases">
        <title>Discovery of the Pendulisporaceae a myxobacterial family with distinct sporulation behavior and unique specialized metabolism.</title>
        <authorList>
            <person name="Garcia R."/>
            <person name="Popoff A."/>
            <person name="Bader C.D."/>
            <person name="Loehr J."/>
            <person name="Walesch S."/>
            <person name="Walt C."/>
            <person name="Boldt J."/>
            <person name="Bunk B."/>
            <person name="Haeckl F.J.F.P.J."/>
            <person name="Gunesch A.P."/>
            <person name="Birkelbach J."/>
            <person name="Nuebel U."/>
            <person name="Pietschmann T."/>
            <person name="Bach T."/>
            <person name="Mueller R."/>
        </authorList>
    </citation>
    <scope>NUCLEOTIDE SEQUENCE</scope>
    <source>
        <strain evidence="3">MSr11367</strain>
    </source>
</reference>
<dbReference type="SUPFAM" id="SSF48452">
    <property type="entry name" value="TPR-like"/>
    <property type="match status" value="1"/>
</dbReference>
<dbReference type="PANTHER" id="PTHR43642:SF1">
    <property type="entry name" value="HYBRID SIGNAL TRANSDUCTION HISTIDINE KINASE G"/>
    <property type="match status" value="1"/>
</dbReference>
<dbReference type="SUPFAM" id="SSF52540">
    <property type="entry name" value="P-loop containing nucleoside triphosphate hydrolases"/>
    <property type="match status" value="1"/>
</dbReference>
<dbReference type="EMBL" id="CP089983">
    <property type="protein sequence ID" value="WXB00888.1"/>
    <property type="molecule type" value="Genomic_DNA"/>
</dbReference>
<gene>
    <name evidence="3" type="ORF">LVJ94_28695</name>
</gene>
<dbReference type="InterPro" id="IPR027417">
    <property type="entry name" value="P-loop_NTPase"/>
</dbReference>
<organism evidence="3 4">
    <name type="scientific">Pendulispora rubella</name>
    <dbReference type="NCBI Taxonomy" id="2741070"/>
    <lineage>
        <taxon>Bacteria</taxon>
        <taxon>Pseudomonadati</taxon>
        <taxon>Myxococcota</taxon>
        <taxon>Myxococcia</taxon>
        <taxon>Myxococcales</taxon>
        <taxon>Sorangiineae</taxon>
        <taxon>Pendulisporaceae</taxon>
        <taxon>Pendulispora</taxon>
    </lineage>
</organism>
<dbReference type="InterPro" id="IPR011990">
    <property type="entry name" value="TPR-like_helical_dom_sf"/>
</dbReference>
<dbReference type="Pfam" id="PF13191">
    <property type="entry name" value="AAA_16"/>
    <property type="match status" value="1"/>
</dbReference>
<keyword evidence="4" id="KW-1185">Reference proteome</keyword>
<dbReference type="InterPro" id="IPR011009">
    <property type="entry name" value="Kinase-like_dom_sf"/>
</dbReference>
<dbReference type="InterPro" id="IPR041664">
    <property type="entry name" value="AAA_16"/>
</dbReference>
<feature type="domain" description="Protein kinase" evidence="2">
    <location>
        <begin position="23"/>
        <end position="308"/>
    </location>
</feature>
<dbReference type="PROSITE" id="PS00108">
    <property type="entry name" value="PROTEIN_KINASE_ST"/>
    <property type="match status" value="1"/>
</dbReference>
<feature type="region of interest" description="Disordered" evidence="1">
    <location>
        <begin position="816"/>
        <end position="837"/>
    </location>
</feature>
<dbReference type="InterPro" id="IPR000719">
    <property type="entry name" value="Prot_kinase_dom"/>
</dbReference>
<evidence type="ECO:0000256" key="1">
    <source>
        <dbReference type="SAM" id="MobiDB-lite"/>
    </source>
</evidence>
<dbReference type="InterPro" id="IPR053159">
    <property type="entry name" value="Hybrid_Histidine_Kinase"/>
</dbReference>
<dbReference type="CDD" id="cd14014">
    <property type="entry name" value="STKc_PknB_like"/>
    <property type="match status" value="1"/>
</dbReference>
<dbReference type="InterPro" id="IPR008271">
    <property type="entry name" value="Ser/Thr_kinase_AS"/>
</dbReference>
<evidence type="ECO:0000313" key="3">
    <source>
        <dbReference type="EMBL" id="WXB00888.1"/>
    </source>
</evidence>
<dbReference type="Gene3D" id="3.40.50.300">
    <property type="entry name" value="P-loop containing nucleotide triphosphate hydrolases"/>
    <property type="match status" value="1"/>
</dbReference>
<name>A0ABZ2KQG8_9BACT</name>
<sequence length="1345" mass="147991">MVEAGLTRSLDELLSKPGAFPGYTLDEVVHRGSKCTVARARRARDDCRVVLKIVTDADPDCRPFAVLRHERAVANRVASDGIVRALGLEQWSGRVALVLEDFGGISLREYLDRDGKLLPEVFLDIAGQLCTALVEIHQHGIIHKDLKPDNMLINPAGVVKIADFSIASILSNEVIPQGHAGAAVPTSARELEGTLPYMAPEQTGRMNRGIDQRADLYSLGITFYELLAGHRPFRQRDALELVHAHIATAPVPLHELDPGVPRALSIVVDKLLAKNPEDRYQSAVGLGADIAECGRQLRERGRIADDFVPGTKDHPDTLQLPQKLYGREVEIRTLVEAFERASEGKAQLLLVSGTAGVGKSALVNEVHKELTRRRGHFISGKFDQLTRNTPFAPVAQAVRELVRQILSEDPDSLALWKETLEGAMAGNGGVLTDLIPELTLVIGPQPPMQELGAAEAQNRFTLVFQNFIRVFAAAKHPLVIFLDDLQWVDPASLKLLQLLLTDPRSGHLLLIGAYRDNEVPPTHPLALAIGEVRHHGAAVSEVSLGPLDRANVSKLVFDALSSDSKETANLAAYLFAKTHGNPFFVNQFLRSLRKEKLLTRDASTGRWTWDLEGIERARVTDNVVEFMAARLRQLAPETQAILRLAACIGHQFDVRTLSVIREASIGDTADALWEALREGFVLPLSADYRFLHAPDSGHADPAVSTGSAFHVGYKFLHDRVQQAAYSLIEDAQKQEVHLRIGRLLLAKCTTGGIPRDEELFDVVNHLNVGASCIDGRDERLRLARLNLLAGRKAKAATAYDAAADYLRTGMWLLEKSSTSNGSPPTCSHSPTSPPEAGGWNTDYELAFGLHLARAECEHLTGRFGQAERLFDVISSRVKTDRERAQVQNLRMVLCLTLGKYAEAVAAGRAGLKLFGIDLPEDPDELRATLDAELAQVDATLDGRPIADLIDAPALTDPRMQTIGSLMSTVTPAAYFVNPTLFGLLGAKQVNLALRHGHTNVSAYGYVAYGMFLTGVLGRHREAYQFGVLGLALNDKFANAELTCKVNVLFTAFMNFFGMPLRTGHQPLSRAYAAGMQTGDFVYLSYACDQMLFIRLGAGDELAMVHEEIDKYLELMHRTKHTLSIELQKIMLQMVKNLRGLTKGRYTLSDAGFEEAGYVERLLASGLGFAASWYYVVKLQLLYLHGDYAGAFAVGLEAQKRIGTGGVYFATELPFYLGLTCTALHDAAADDERELQRTMLGPIGAKLKLYAEECPENFRHKHLMVAAEMTRIQGRDEDARRLYERAIVAAQDAGFVHHEAMAGELLAKFHLAQGRRTEAARALDQARRAYKRWGATAKVDDLEDMR</sequence>
<dbReference type="Gene3D" id="1.10.510.10">
    <property type="entry name" value="Transferase(Phosphotransferase) domain 1"/>
    <property type="match status" value="1"/>
</dbReference>
<dbReference type="RefSeq" id="WP_394830490.1">
    <property type="nucleotide sequence ID" value="NZ_CP089929.1"/>
</dbReference>
<dbReference type="Proteomes" id="UP001374803">
    <property type="component" value="Chromosome"/>
</dbReference>
<accession>A0ABZ2KQG8</accession>
<protein>
    <submittedName>
        <fullName evidence="3">AAA family ATPase</fullName>
    </submittedName>
</protein>
<dbReference type="PROSITE" id="PS50011">
    <property type="entry name" value="PROTEIN_KINASE_DOM"/>
    <property type="match status" value="1"/>
</dbReference>
<evidence type="ECO:0000313" key="4">
    <source>
        <dbReference type="Proteomes" id="UP001374803"/>
    </source>
</evidence>